<reference evidence="1 2" key="1">
    <citation type="submission" date="2019-08" db="EMBL/GenBank/DDBJ databases">
        <title>Bacillus genomes from the desert of Cuatro Cienegas, Coahuila.</title>
        <authorList>
            <person name="Olmedo-Alvarez G."/>
        </authorList>
    </citation>
    <scope>NUCLEOTIDE SEQUENCE [LARGE SCALE GENOMIC DNA]</scope>
    <source>
        <strain evidence="1 2">CH451a_14T</strain>
    </source>
</reference>
<sequence length="20" mass="2279">MILSLVAGSFFMYSKRKATK</sequence>
<dbReference type="Proteomes" id="UP000325054">
    <property type="component" value="Unassembled WGS sequence"/>
</dbReference>
<dbReference type="AlphaFoldDB" id="A0A5D4TMY5"/>
<organism evidence="1 2">
    <name type="scientific">Rossellomorea aquimaris</name>
    <dbReference type="NCBI Taxonomy" id="189382"/>
    <lineage>
        <taxon>Bacteria</taxon>
        <taxon>Bacillati</taxon>
        <taxon>Bacillota</taxon>
        <taxon>Bacilli</taxon>
        <taxon>Bacillales</taxon>
        <taxon>Bacillaceae</taxon>
        <taxon>Rossellomorea</taxon>
    </lineage>
</organism>
<comment type="caution">
    <text evidence="1">The sequence shown here is derived from an EMBL/GenBank/DDBJ whole genome shotgun (WGS) entry which is preliminary data.</text>
</comment>
<accession>A0A5D4TMY5</accession>
<gene>
    <name evidence="1" type="ORF">FZC80_16220</name>
</gene>
<evidence type="ECO:0000313" key="2">
    <source>
        <dbReference type="Proteomes" id="UP000325054"/>
    </source>
</evidence>
<evidence type="ECO:0000313" key="1">
    <source>
        <dbReference type="EMBL" id="TYS75832.1"/>
    </source>
</evidence>
<proteinExistence type="predicted"/>
<name>A0A5D4TMY5_9BACI</name>
<protein>
    <submittedName>
        <fullName evidence="1">Uncharacterized protein</fullName>
    </submittedName>
</protein>
<dbReference type="EMBL" id="VTEW01000015">
    <property type="protein sequence ID" value="TYS75832.1"/>
    <property type="molecule type" value="Genomic_DNA"/>
</dbReference>